<dbReference type="Pfam" id="PF19814">
    <property type="entry name" value="DUF6297"/>
    <property type="match status" value="1"/>
</dbReference>
<dbReference type="EMBL" id="JBHEZX010000025">
    <property type="protein sequence ID" value="MFC1414593.1"/>
    <property type="molecule type" value="Genomic_DNA"/>
</dbReference>
<evidence type="ECO:0000313" key="2">
    <source>
        <dbReference type="Proteomes" id="UP001592582"/>
    </source>
</evidence>
<organism evidence="1 2">
    <name type="scientific">Streptacidiphilus alkalitolerans</name>
    <dbReference type="NCBI Taxonomy" id="3342712"/>
    <lineage>
        <taxon>Bacteria</taxon>
        <taxon>Bacillati</taxon>
        <taxon>Actinomycetota</taxon>
        <taxon>Actinomycetes</taxon>
        <taxon>Kitasatosporales</taxon>
        <taxon>Streptomycetaceae</taxon>
        <taxon>Streptacidiphilus</taxon>
    </lineage>
</organism>
<dbReference type="InterPro" id="IPR046264">
    <property type="entry name" value="DUF6297"/>
</dbReference>
<proteinExistence type="predicted"/>
<evidence type="ECO:0000313" key="1">
    <source>
        <dbReference type="EMBL" id="MFC1414593.1"/>
    </source>
</evidence>
<keyword evidence="2" id="KW-1185">Reference proteome</keyword>
<reference evidence="1 2" key="1">
    <citation type="submission" date="2024-09" db="EMBL/GenBank/DDBJ databases">
        <authorList>
            <person name="Lee S.D."/>
        </authorList>
    </citation>
    <scope>NUCLEOTIDE SEQUENCE [LARGE SCALE GENOMIC DNA]</scope>
    <source>
        <strain evidence="1 2">N1-1</strain>
    </source>
</reference>
<protein>
    <submittedName>
        <fullName evidence="1">DUF6297 family protein</fullName>
    </submittedName>
</protein>
<sequence>MSIADGAPQEERELSPEADPEKEPQPEPEAWADDWTGDTLALLRALRAPHRRSRAGQIGYVVYVGVMMVLTWGGLLSIGAFANASMGADYTGHDAQLLAALPSGVCALGLGLILVVARDALWRGPVVAPRATVDWLLNQPVRPGPVLRPWFWISCAIALVPGLLAAAGAGVALGLMDRTGFLPAFGWALIGGVCVPLLATCCGVAVERYEGAARFVRRVSPLVALLVLLLAVQSVLGWTGHGNSTLELAEMWSGPWGWAALVGLTPTTAAVSGGWLALVPLLLLTAVALVLGYRGAAGIRLGSLRERARTAAGVAAALRTAELRSARMVLAQNQQSGRRARLRIPPPSRAWLAVPWRDATALLRAPSRIGRAVLFSVPALLLVPAVAAASGVDRLLLTAVTVSFGYLAAAQLAEPARVEADDPRRAGWSPYPYGELMLRHAVVPALSAVLLAALGAGVAAALGAGAAVWLAPVAALPLTAAAMVNACRGPSRVELMYTPTGMGSMGPFIFLAWYAAGPVTLVPALAFALGLGHGPSAVTGVFWCLLFAGVLFYWSYQRALTLSGRHRPKD</sequence>
<gene>
    <name evidence="1" type="ORF">ACEZDG_35550</name>
</gene>
<name>A0ABV6VLN8_9ACTN</name>
<accession>A0ABV6VLN8</accession>
<dbReference type="Proteomes" id="UP001592582">
    <property type="component" value="Unassembled WGS sequence"/>
</dbReference>
<comment type="caution">
    <text evidence="1">The sequence shown here is derived from an EMBL/GenBank/DDBJ whole genome shotgun (WGS) entry which is preliminary data.</text>
</comment>